<dbReference type="SMART" id="SM00028">
    <property type="entry name" value="TPR"/>
    <property type="match status" value="5"/>
</dbReference>
<proteinExistence type="predicted"/>
<sequence length="931" mass="107995">MKSKWLIYFFSLVVFANCSTGKNTWLSRSYHNLTARYNVLFNGIQSFEEGREQMRESLADDFSEILPMFAYCVQADGQVPTAQMKRAIRKGLKLIDKHSITVKPQRKPSSNNPEYQDFYNQREFNRWVDDAWILIGKAHIYSQNWYEAVSAFDMVLQIFPDHKTHLEAMLWMARAYIEMEDFDRALQLLQQYRAEAGERNPYLVLEQSTLAWLWMRQKNYNEALKYCQNAASNTNDKWEKIRWYFILGQLAQKVGDYDTAYDAFNKVCRLKPDYETTIHARIQQALLAGLPDQPDIARNILKKYAKEYKNQNYRGQIYRGIAETWFNEGDTIMALANLQLAAGYAHDNPVISGKIFKQMADISFQNGNYILADAYYDSALVILPEDYHSIPEIEHIKNKLAPLAENLRIIEHQDSVLRIAAMPEDERNRFIEQLIQQKQELEDANDFVDNVDDAFFYRNFAYGNNSANDESDSWYFYNPPLVSLGQMEFEKRWGRRNLEDDWRRSDKKSQVLQSDANNQSQPDDPFAQNLPPDQSNKPVNEKNSNGEISQETLLAGLPLTSEEKAEAHRKIEEALISAANILANNFSKYSEAVALFEELLVRYPQSTYTEEAITGIYLACREMHNSSCLDYYGNMIVRNYPNSTIAQFISNPDYYENLEALSTKMEETYAKAYQKLQQNDWKGVVEVTSSIIHQRYEPLLPQSLLINALAYSQLNQDTLFREQLQQIVEDFPQSQQAVVADYWLQQLNNGQKNGVIDFSAFFEPSDNLMTEHGASLVNEEKDADEFILAPDTIHHLIIVADRQADVNELMFQLANFNFDHFTTRTLQLKVLQVSPDKTVLMSGPLDNKRSGLDYFFSLINQPSVFNVAQIGEPFVMIINDVNWQKIHDVSDMEKYRAFFLEKYLSESNPSTIVINESEIPDYTYTERARND</sequence>
<evidence type="ECO:0000313" key="4">
    <source>
        <dbReference type="Proteomes" id="UP000181976"/>
    </source>
</evidence>
<protein>
    <submittedName>
        <fullName evidence="3">Tetratricopeptide repeat-containing protein</fullName>
    </submittedName>
</protein>
<dbReference type="AlphaFoldDB" id="A0A1I1Y7B2"/>
<dbReference type="InParanoid" id="A0A1I1Y7B2"/>
<reference evidence="3 4" key="1">
    <citation type="submission" date="2016-10" db="EMBL/GenBank/DDBJ databases">
        <authorList>
            <person name="de Groot N.N."/>
        </authorList>
    </citation>
    <scope>NUCLEOTIDE SEQUENCE [LARGE SCALE GENOMIC DNA]</scope>
    <source>
        <strain evidence="3 4">DSM 19012</strain>
    </source>
</reference>
<feature type="repeat" description="TPR" evidence="1">
    <location>
        <begin position="129"/>
        <end position="162"/>
    </location>
</feature>
<evidence type="ECO:0000313" key="3">
    <source>
        <dbReference type="EMBL" id="SFE15461.1"/>
    </source>
</evidence>
<dbReference type="EMBL" id="FONA01000007">
    <property type="protein sequence ID" value="SFE15461.1"/>
    <property type="molecule type" value="Genomic_DNA"/>
</dbReference>
<gene>
    <name evidence="3" type="ORF">SAMN05444380_107102</name>
</gene>
<dbReference type="PANTHER" id="PTHR12558:SF13">
    <property type="entry name" value="CELL DIVISION CYCLE PROTEIN 27 HOMOLOG"/>
    <property type="match status" value="1"/>
</dbReference>
<dbReference type="Pfam" id="PF14559">
    <property type="entry name" value="TPR_19"/>
    <property type="match status" value="1"/>
</dbReference>
<dbReference type="PANTHER" id="PTHR12558">
    <property type="entry name" value="CELL DIVISION CYCLE 16,23,27"/>
    <property type="match status" value="1"/>
</dbReference>
<dbReference type="PROSITE" id="PS50005">
    <property type="entry name" value="TPR"/>
    <property type="match status" value="2"/>
</dbReference>
<dbReference type="Proteomes" id="UP000181976">
    <property type="component" value="Unassembled WGS sequence"/>
</dbReference>
<dbReference type="RefSeq" id="WP_010526184.1">
    <property type="nucleotide sequence ID" value="NZ_AFSL01000006.1"/>
</dbReference>
<keyword evidence="1" id="KW-0802">TPR repeat</keyword>
<dbReference type="InterPro" id="IPR019734">
    <property type="entry name" value="TPR_rpt"/>
</dbReference>
<feature type="compositionally biased region" description="Polar residues" evidence="2">
    <location>
        <begin position="531"/>
        <end position="544"/>
    </location>
</feature>
<dbReference type="Gene3D" id="1.25.40.10">
    <property type="entry name" value="Tetratricopeptide repeat domain"/>
    <property type="match status" value="4"/>
</dbReference>
<organism evidence="3 4">
    <name type="scientific">Thermophagus xiamenensis</name>
    <dbReference type="NCBI Taxonomy" id="385682"/>
    <lineage>
        <taxon>Bacteria</taxon>
        <taxon>Pseudomonadati</taxon>
        <taxon>Bacteroidota</taxon>
        <taxon>Bacteroidia</taxon>
        <taxon>Marinilabiliales</taxon>
        <taxon>Marinilabiliaceae</taxon>
        <taxon>Thermophagus</taxon>
    </lineage>
</organism>
<dbReference type="STRING" id="385682.SAMN05444380_107102"/>
<dbReference type="InterPro" id="IPR011990">
    <property type="entry name" value="TPR-like_helical_dom_sf"/>
</dbReference>
<dbReference type="OrthoDB" id="1522549at2"/>
<dbReference type="SUPFAM" id="SSF48452">
    <property type="entry name" value="TPR-like"/>
    <property type="match status" value="2"/>
</dbReference>
<name>A0A1I1Y7B2_9BACT</name>
<feature type="repeat" description="TPR" evidence="1">
    <location>
        <begin position="241"/>
        <end position="274"/>
    </location>
</feature>
<feature type="compositionally biased region" description="Polar residues" evidence="2">
    <location>
        <begin position="510"/>
        <end position="522"/>
    </location>
</feature>
<evidence type="ECO:0000256" key="2">
    <source>
        <dbReference type="SAM" id="MobiDB-lite"/>
    </source>
</evidence>
<dbReference type="Pfam" id="PF13181">
    <property type="entry name" value="TPR_8"/>
    <property type="match status" value="1"/>
</dbReference>
<accession>A0A1I1Y7B2</accession>
<feature type="region of interest" description="Disordered" evidence="2">
    <location>
        <begin position="504"/>
        <end position="544"/>
    </location>
</feature>
<dbReference type="eggNOG" id="COG1729">
    <property type="taxonomic scope" value="Bacteria"/>
</dbReference>
<evidence type="ECO:0000256" key="1">
    <source>
        <dbReference type="PROSITE-ProRule" id="PRU00339"/>
    </source>
</evidence>
<keyword evidence="4" id="KW-1185">Reference proteome</keyword>